<keyword evidence="1" id="KW-0573">Peptidoglycan synthesis</keyword>
<feature type="transmembrane region" description="Helical" evidence="1">
    <location>
        <begin position="193"/>
        <end position="213"/>
    </location>
</feature>
<comment type="subcellular location">
    <subcellularLocation>
        <location evidence="1">Cell membrane</location>
        <topology evidence="1">Multi-pass membrane protein</topology>
    </subcellularLocation>
</comment>
<keyword evidence="1" id="KW-0133">Cell shape</keyword>
<keyword evidence="1" id="KW-0813">Transport</keyword>
<name>A0A0P6W0H4_9BACI</name>
<keyword evidence="1" id="KW-0812">Transmembrane</keyword>
<keyword evidence="1" id="KW-1133">Transmembrane helix</keyword>
<comment type="function">
    <text evidence="1">Involved in peptidoglycan biosynthesis. Transports lipid-linked peptidoglycan precursors from the inner to the outer leaflet of the cytoplasmic membrane.</text>
</comment>
<feature type="transmembrane region" description="Helical" evidence="1">
    <location>
        <begin position="85"/>
        <end position="108"/>
    </location>
</feature>
<gene>
    <name evidence="1" type="primary">amj</name>
    <name evidence="2" type="ORF">AM506_04140</name>
</gene>
<keyword evidence="1" id="KW-1003">Cell membrane</keyword>
<dbReference type="GO" id="GO:0009252">
    <property type="term" value="P:peptidoglycan biosynthetic process"/>
    <property type="evidence" value="ECO:0007669"/>
    <property type="project" value="UniProtKB-UniRule"/>
</dbReference>
<dbReference type="RefSeq" id="WP_060671104.1">
    <property type="nucleotide sequence ID" value="NZ_LIXZ01000002.1"/>
</dbReference>
<evidence type="ECO:0000313" key="3">
    <source>
        <dbReference type="Proteomes" id="UP000050398"/>
    </source>
</evidence>
<dbReference type="AlphaFoldDB" id="A0A0P6W0H4"/>
<dbReference type="GO" id="GO:0005886">
    <property type="term" value="C:plasma membrane"/>
    <property type="evidence" value="ECO:0007669"/>
    <property type="project" value="UniProtKB-SubCell"/>
</dbReference>
<dbReference type="HAMAP" id="MF_02077">
    <property type="entry name" value="Amj_flippase"/>
    <property type="match status" value="1"/>
</dbReference>
<comment type="similarity">
    <text evidence="1">Belongs to the Amj family.</text>
</comment>
<dbReference type="PATRIC" id="fig|218284.4.peg.873"/>
<comment type="caution">
    <text evidence="2">The sequence shown here is derived from an EMBL/GenBank/DDBJ whole genome shotgun (WGS) entry which is preliminary data.</text>
</comment>
<dbReference type="OrthoDB" id="7888986at2"/>
<dbReference type="Proteomes" id="UP000050398">
    <property type="component" value="Unassembled WGS sequence"/>
</dbReference>
<comment type="pathway">
    <text evidence="1">Cell wall biogenesis; peptidoglycan biosynthesis.</text>
</comment>
<evidence type="ECO:0000256" key="1">
    <source>
        <dbReference type="HAMAP-Rule" id="MF_02077"/>
    </source>
</evidence>
<dbReference type="GO" id="GO:0008360">
    <property type="term" value="P:regulation of cell shape"/>
    <property type="evidence" value="ECO:0007669"/>
    <property type="project" value="UniProtKB-KW"/>
</dbReference>
<feature type="transmembrane region" description="Helical" evidence="1">
    <location>
        <begin position="35"/>
        <end position="54"/>
    </location>
</feature>
<sequence>MEFISLPVISIALFILIIHSIETLAYAVRLSGARVKLIASGLSLFNMMVIVSRMSNMMQQPFTGGLTDAAPDGRKLEVVEEQFRVLIGASTLGTLLGIVLLPTFVALFSRGIIHLSEQGGSLPRLIRLGFKNDLYKRGINHIAKPGRRYLEGISFKTIPKRLFFINMVITAVYTIGVLSALYAALLVPDRHSSATMASGLINGIATILLTLFIDPKISVLADDVANGKGNYQELKGLSIMMVISRLFGTLLAQLIFIPGSYYIAWMTQFFVMK</sequence>
<feature type="transmembrane region" description="Helical" evidence="1">
    <location>
        <begin position="6"/>
        <end position="28"/>
    </location>
</feature>
<dbReference type="Pfam" id="PF10997">
    <property type="entry name" value="Amj"/>
    <property type="match status" value="1"/>
</dbReference>
<dbReference type="eggNOG" id="ENOG502ZBN3">
    <property type="taxonomic scope" value="Bacteria"/>
</dbReference>
<organism evidence="2 3">
    <name type="scientific">Rossellomorea vietnamensis</name>
    <dbReference type="NCBI Taxonomy" id="218284"/>
    <lineage>
        <taxon>Bacteria</taxon>
        <taxon>Bacillati</taxon>
        <taxon>Bacillota</taxon>
        <taxon>Bacilli</taxon>
        <taxon>Bacillales</taxon>
        <taxon>Bacillaceae</taxon>
        <taxon>Rossellomorea</taxon>
    </lineage>
</organism>
<proteinExistence type="inferred from homology"/>
<protein>
    <recommendedName>
        <fullName evidence="1">Lipid II flippase Amj</fullName>
    </recommendedName>
</protein>
<evidence type="ECO:0000313" key="2">
    <source>
        <dbReference type="EMBL" id="KPL60927.1"/>
    </source>
</evidence>
<keyword evidence="1" id="KW-0472">Membrane</keyword>
<accession>A0A0P6W0H4</accession>
<feature type="transmembrane region" description="Helical" evidence="1">
    <location>
        <begin position="242"/>
        <end position="264"/>
    </location>
</feature>
<keyword evidence="1" id="KW-0961">Cell wall biogenesis/degradation</keyword>
<dbReference type="UniPathway" id="UPA00219"/>
<dbReference type="EMBL" id="LIXZ01000002">
    <property type="protein sequence ID" value="KPL60927.1"/>
    <property type="molecule type" value="Genomic_DNA"/>
</dbReference>
<dbReference type="GO" id="GO:0071555">
    <property type="term" value="P:cell wall organization"/>
    <property type="evidence" value="ECO:0007669"/>
    <property type="project" value="UniProtKB-KW"/>
</dbReference>
<feature type="transmembrane region" description="Helical" evidence="1">
    <location>
        <begin position="163"/>
        <end position="187"/>
    </location>
</feature>
<reference evidence="2 3" key="1">
    <citation type="submission" date="2015-08" db="EMBL/GenBank/DDBJ databases">
        <title>Draft Genome Sequence of Bacillus vietnamensis UCD-SED5.</title>
        <authorList>
            <person name="Lee R.D."/>
            <person name="Jospin G."/>
            <person name="Lang J.M."/>
            <person name="Coil D.A."/>
            <person name="Eisen J.A."/>
        </authorList>
    </citation>
    <scope>NUCLEOTIDE SEQUENCE [LARGE SCALE GENOMIC DNA]</scope>
    <source>
        <strain evidence="2 3">UCD-SED5</strain>
    </source>
</reference>
<dbReference type="GO" id="GO:0015648">
    <property type="term" value="F:lipid-linked peptidoglycan transporter activity"/>
    <property type="evidence" value="ECO:0007669"/>
    <property type="project" value="UniProtKB-UniRule"/>
</dbReference>
<dbReference type="InterPro" id="IPR021260">
    <property type="entry name" value="Amj"/>
</dbReference>